<feature type="binding site" evidence="3">
    <location>
        <position position="353"/>
    </location>
    <ligand>
        <name>Zn(2+)</name>
        <dbReference type="ChEBI" id="CHEBI:29105"/>
        <note>catalytic</note>
    </ligand>
</feature>
<dbReference type="CDD" id="cd04269">
    <property type="entry name" value="ZnMc_adamalysin_II_like"/>
    <property type="match status" value="1"/>
</dbReference>
<dbReference type="Ensembl" id="ENSEBUT00000012263.1">
    <property type="protein sequence ID" value="ENSEBUP00000011688.1"/>
    <property type="gene ID" value="ENSEBUG00000007486.1"/>
</dbReference>
<feature type="binding site" evidence="3">
    <location>
        <position position="343"/>
    </location>
    <ligand>
        <name>Zn(2+)</name>
        <dbReference type="ChEBI" id="CHEBI:29105"/>
        <note>catalytic</note>
    </ligand>
</feature>
<keyword evidence="3" id="KW-0479">Metal-binding</keyword>
<feature type="disulfide bond" evidence="3">
    <location>
        <begin position="319"/>
        <end position="399"/>
    </location>
</feature>
<reference evidence="7" key="2">
    <citation type="submission" date="2025-09" db="UniProtKB">
        <authorList>
            <consortium name="Ensembl"/>
        </authorList>
    </citation>
    <scope>IDENTIFICATION</scope>
</reference>
<feature type="domain" description="Disintegrin" evidence="5">
    <location>
        <begin position="412"/>
        <end position="498"/>
    </location>
</feature>
<evidence type="ECO:0000259" key="6">
    <source>
        <dbReference type="PROSITE" id="PS50215"/>
    </source>
</evidence>
<dbReference type="Gene3D" id="4.10.70.10">
    <property type="entry name" value="Disintegrin domain"/>
    <property type="match status" value="1"/>
</dbReference>
<dbReference type="InterPro" id="IPR002870">
    <property type="entry name" value="Peptidase_M12B_N"/>
</dbReference>
<evidence type="ECO:0000313" key="7">
    <source>
        <dbReference type="Ensembl" id="ENSEBUP00000011688.1"/>
    </source>
</evidence>
<evidence type="ECO:0000256" key="2">
    <source>
        <dbReference type="PROSITE-ProRule" id="PRU00068"/>
    </source>
</evidence>
<dbReference type="InterPro" id="IPR001590">
    <property type="entry name" value="Peptidase_M12B"/>
</dbReference>
<dbReference type="SMART" id="SM00608">
    <property type="entry name" value="ACR"/>
    <property type="match status" value="1"/>
</dbReference>
<feature type="disulfide bond" evidence="2">
    <location>
        <begin position="470"/>
        <end position="490"/>
    </location>
</feature>
<dbReference type="Pfam" id="PF01562">
    <property type="entry name" value="Pep_M12B_propep"/>
    <property type="match status" value="1"/>
</dbReference>
<evidence type="ECO:0000256" key="4">
    <source>
        <dbReference type="SAM" id="SignalP"/>
    </source>
</evidence>
<dbReference type="OMA" id="DFTVFTY"/>
<dbReference type="PROSITE" id="PS50215">
    <property type="entry name" value="ADAM_MEPRO"/>
    <property type="match status" value="1"/>
</dbReference>
<dbReference type="Pfam" id="PF08516">
    <property type="entry name" value="ADAM_CR"/>
    <property type="match status" value="1"/>
</dbReference>
<dbReference type="PRINTS" id="PR00289">
    <property type="entry name" value="DISINTEGRIN"/>
</dbReference>
<evidence type="ECO:0000313" key="8">
    <source>
        <dbReference type="Proteomes" id="UP000694388"/>
    </source>
</evidence>
<dbReference type="GeneTree" id="ENSGT00940000156239"/>
<feature type="disulfide bond" evidence="3">
    <location>
        <begin position="358"/>
        <end position="382"/>
    </location>
</feature>
<sequence>MVAAIVGVVFALALITSNVEASAQAFKASEGFLSWDSSPSHYEVVVPKLLLGEKKHRATILGLMGRHPERVRYAVQVGKREVVLNLERNRYLNWGNFSLSFQNGSSSGIGMKTMDHCYYHGEVESEALSTVAFSTCFGLRGVFTLDGVSYALEPMEEGKHLLYRLENLKLNGSVCGVSSDKHIFVETDSPVSFLLRRKRALLVDTRYVELLLVVENKMFVQLYQEDHQKLIAALAELTNTMDAHFKPLNVRVIPVDGVILSAGEDEVVIGQRESAGAVLGRFVTWRQNNITKLKRNDAALLMTEKIGTTLGMAFVGTVCSDSNSGGIATLHTNVMIRAAIASHELGHVLGIRHDGSECSSHSGPYIMSAALGGTVPTKFSSCSENTLENLLVVKKSGSCLRNQPVAGEGLRPQECGNNMLEVGEECDCGKPENCSNHCCNASSCKLKKGSQCASGLCCKNCKFIPQGFQCRPSTVECDFPEYCDGLSSTCPSHTFAQNGQPCANNSAYCYGGVCQTLNKQCQDIWGGEAKAASDACFEKVNTKGNEFGNCGQQGRYYTACAKRNAKCGKLICSNTPISPLIPEDFWNS</sequence>
<dbReference type="AlphaFoldDB" id="A0A8C4Q999"/>
<dbReference type="InterPro" id="IPR006586">
    <property type="entry name" value="ADAM_Cys-rich"/>
</dbReference>
<keyword evidence="1 3" id="KW-1015">Disulfide bond</keyword>
<dbReference type="PROSITE" id="PS00427">
    <property type="entry name" value="DISINTEGRIN_1"/>
    <property type="match status" value="1"/>
</dbReference>
<dbReference type="GO" id="GO:0006508">
    <property type="term" value="P:proteolysis"/>
    <property type="evidence" value="ECO:0007669"/>
    <property type="project" value="InterPro"/>
</dbReference>
<dbReference type="Pfam" id="PF00200">
    <property type="entry name" value="Disintegrin"/>
    <property type="match status" value="1"/>
</dbReference>
<feature type="domain" description="Peptidase M12B" evidence="6">
    <location>
        <begin position="206"/>
        <end position="404"/>
    </location>
</feature>
<dbReference type="PANTHER" id="PTHR11905:SF136">
    <property type="entry name" value="DISINTEGRIN AND METALLOPROTEINASE DOMAIN-CONTAINING PROTEIN 9"/>
    <property type="match status" value="1"/>
</dbReference>
<dbReference type="InterPro" id="IPR024079">
    <property type="entry name" value="MetalloPept_cat_dom_sf"/>
</dbReference>
<proteinExistence type="predicted"/>
<keyword evidence="8" id="KW-1185">Reference proteome</keyword>
<feature type="binding site" evidence="3">
    <location>
        <position position="347"/>
    </location>
    <ligand>
        <name>Zn(2+)</name>
        <dbReference type="ChEBI" id="CHEBI:29105"/>
        <note>catalytic</note>
    </ligand>
</feature>
<feature type="active site" evidence="3">
    <location>
        <position position="344"/>
    </location>
</feature>
<feature type="signal peptide" evidence="4">
    <location>
        <begin position="1"/>
        <end position="21"/>
    </location>
</feature>
<dbReference type="Gene3D" id="3.40.390.10">
    <property type="entry name" value="Collagenase (Catalytic Domain)"/>
    <property type="match status" value="1"/>
</dbReference>
<feature type="chain" id="PRO_5034756110" evidence="4">
    <location>
        <begin position="22"/>
        <end position="588"/>
    </location>
</feature>
<dbReference type="Proteomes" id="UP000694388">
    <property type="component" value="Unplaced"/>
</dbReference>
<comment type="caution">
    <text evidence="3">Lacks conserved residue(s) required for the propagation of feature annotation.</text>
</comment>
<dbReference type="Pfam" id="PF01421">
    <property type="entry name" value="Reprolysin"/>
    <property type="match status" value="1"/>
</dbReference>
<dbReference type="InterPro" id="IPR036436">
    <property type="entry name" value="Disintegrin_dom_sf"/>
</dbReference>
<dbReference type="PANTHER" id="PTHR11905">
    <property type="entry name" value="ADAM A DISINTEGRIN AND METALLOPROTEASE DOMAIN"/>
    <property type="match status" value="1"/>
</dbReference>
<organism evidence="7 8">
    <name type="scientific">Eptatretus burgeri</name>
    <name type="common">Inshore hagfish</name>
    <dbReference type="NCBI Taxonomy" id="7764"/>
    <lineage>
        <taxon>Eukaryota</taxon>
        <taxon>Metazoa</taxon>
        <taxon>Chordata</taxon>
        <taxon>Craniata</taxon>
        <taxon>Vertebrata</taxon>
        <taxon>Cyclostomata</taxon>
        <taxon>Myxini</taxon>
        <taxon>Myxiniformes</taxon>
        <taxon>Myxinidae</taxon>
        <taxon>Eptatretinae</taxon>
        <taxon>Eptatretus</taxon>
    </lineage>
</organism>
<dbReference type="GO" id="GO:0005886">
    <property type="term" value="C:plasma membrane"/>
    <property type="evidence" value="ECO:0007669"/>
    <property type="project" value="TreeGrafter"/>
</dbReference>
<evidence type="ECO:0000256" key="1">
    <source>
        <dbReference type="ARBA" id="ARBA00023157"/>
    </source>
</evidence>
<dbReference type="FunFam" id="4.10.70.10:FF:000001">
    <property type="entry name" value="Disintegrin and metalloproteinase domain-containing protein 22"/>
    <property type="match status" value="1"/>
</dbReference>
<dbReference type="GO" id="GO:0004222">
    <property type="term" value="F:metalloendopeptidase activity"/>
    <property type="evidence" value="ECO:0007669"/>
    <property type="project" value="InterPro"/>
</dbReference>
<dbReference type="InterPro" id="IPR018358">
    <property type="entry name" value="Disintegrin_CS"/>
</dbReference>
<dbReference type="SUPFAM" id="SSF57552">
    <property type="entry name" value="Blood coagulation inhibitor (disintegrin)"/>
    <property type="match status" value="1"/>
</dbReference>
<name>A0A8C4Q999_EPTBU</name>
<dbReference type="GO" id="GO:0046872">
    <property type="term" value="F:metal ion binding"/>
    <property type="evidence" value="ECO:0007669"/>
    <property type="project" value="UniProtKB-KW"/>
</dbReference>
<keyword evidence="3" id="KW-0862">Zinc</keyword>
<reference evidence="7" key="1">
    <citation type="submission" date="2025-08" db="UniProtKB">
        <authorList>
            <consortium name="Ensembl"/>
        </authorList>
    </citation>
    <scope>IDENTIFICATION</scope>
</reference>
<protein>
    <submittedName>
        <fullName evidence="7">Uncharacterized protein</fullName>
    </submittedName>
</protein>
<evidence type="ECO:0000256" key="3">
    <source>
        <dbReference type="PROSITE-ProRule" id="PRU00276"/>
    </source>
</evidence>
<dbReference type="SUPFAM" id="SSF55486">
    <property type="entry name" value="Metalloproteases ('zincins'), catalytic domain"/>
    <property type="match status" value="1"/>
</dbReference>
<keyword evidence="4" id="KW-0732">Signal</keyword>
<accession>A0A8C4Q999</accession>
<dbReference type="InterPro" id="IPR034027">
    <property type="entry name" value="Reprolysin_adamalysin"/>
</dbReference>
<evidence type="ECO:0000259" key="5">
    <source>
        <dbReference type="PROSITE" id="PS50214"/>
    </source>
</evidence>
<dbReference type="PROSITE" id="PS50214">
    <property type="entry name" value="DISINTEGRIN_2"/>
    <property type="match status" value="1"/>
</dbReference>
<dbReference type="InterPro" id="IPR001762">
    <property type="entry name" value="Disintegrin_dom"/>
</dbReference>
<dbReference type="SMART" id="SM00050">
    <property type="entry name" value="DISIN"/>
    <property type="match status" value="1"/>
</dbReference>